<evidence type="ECO:0000256" key="2">
    <source>
        <dbReference type="ARBA" id="ARBA00023163"/>
    </source>
</evidence>
<dbReference type="PANTHER" id="PTHR34236">
    <property type="entry name" value="DIMETHYL SULFOXIDE REDUCTASE TRANSCRIPTIONAL ACTIVATOR"/>
    <property type="match status" value="1"/>
</dbReference>
<keyword evidence="6" id="KW-1185">Reference proteome</keyword>
<dbReference type="EMBL" id="RAPO01000002">
    <property type="protein sequence ID" value="RKD94780.1"/>
    <property type="molecule type" value="Genomic_DNA"/>
</dbReference>
<dbReference type="Proteomes" id="UP000283805">
    <property type="component" value="Unassembled WGS sequence"/>
</dbReference>
<feature type="domain" description="HTH bat-type" evidence="3">
    <location>
        <begin position="154"/>
        <end position="205"/>
    </location>
</feature>
<dbReference type="AlphaFoldDB" id="A0A3R7EEF3"/>
<gene>
    <name evidence="5" type="ORF">ATJ93_1622</name>
</gene>
<name>A0A3R7EEF3_9EURY</name>
<keyword evidence="1" id="KW-0805">Transcription regulation</keyword>
<dbReference type="Pfam" id="PF15915">
    <property type="entry name" value="BAT"/>
    <property type="match status" value="1"/>
</dbReference>
<dbReference type="InterPro" id="IPR007050">
    <property type="entry name" value="HTH_bacterioopsin"/>
</dbReference>
<protein>
    <submittedName>
        <fullName evidence="5">Putative DNA binding protein</fullName>
    </submittedName>
</protein>
<comment type="caution">
    <text evidence="5">The sequence shown here is derived from an EMBL/GenBank/DDBJ whole genome shotgun (WGS) entry which is preliminary data.</text>
</comment>
<keyword evidence="2" id="KW-0804">Transcription</keyword>
<dbReference type="OrthoDB" id="156233at2157"/>
<feature type="domain" description="Bacterioopsin transcriptional activator GAF and HTH associated" evidence="4">
    <location>
        <begin position="21"/>
        <end position="141"/>
    </location>
</feature>
<evidence type="ECO:0000256" key="1">
    <source>
        <dbReference type="ARBA" id="ARBA00023015"/>
    </source>
</evidence>
<evidence type="ECO:0000313" key="6">
    <source>
        <dbReference type="Proteomes" id="UP000283805"/>
    </source>
</evidence>
<dbReference type="RefSeq" id="WP_120244124.1">
    <property type="nucleotide sequence ID" value="NZ_RAPO01000002.1"/>
</dbReference>
<accession>A0A3R7EEF3</accession>
<organism evidence="5 6">
    <name type="scientific">Halopiger aswanensis</name>
    <dbReference type="NCBI Taxonomy" id="148449"/>
    <lineage>
        <taxon>Archaea</taxon>
        <taxon>Methanobacteriati</taxon>
        <taxon>Methanobacteriota</taxon>
        <taxon>Stenosarchaea group</taxon>
        <taxon>Halobacteria</taxon>
        <taxon>Halobacteriales</taxon>
        <taxon>Natrialbaceae</taxon>
        <taxon>Halopiger</taxon>
    </lineage>
</organism>
<evidence type="ECO:0000259" key="3">
    <source>
        <dbReference type="Pfam" id="PF04967"/>
    </source>
</evidence>
<reference evidence="5 6" key="1">
    <citation type="submission" date="2018-09" db="EMBL/GenBank/DDBJ databases">
        <title>Genomic Encyclopedia of Archaeal and Bacterial Type Strains, Phase II (KMG-II): from individual species to whole genera.</title>
        <authorList>
            <person name="Goeker M."/>
        </authorList>
    </citation>
    <scope>NUCLEOTIDE SEQUENCE [LARGE SCALE GENOMIC DNA]</scope>
    <source>
        <strain evidence="5 6">DSM 13151</strain>
    </source>
</reference>
<sequence length="217" mass="24114">MTVIADISVPADAFPLGRVLEDIPGVEIELERIVPLQEAIIPLFWISGGEASTIDTTLRDHPETKAVDQLTSAEDATLFEVRWSPDINGLIGALVDTRAKILEATGTADEWEFRLRFSSHEELSTFNVALTENDIPVTLRHIYNPTLPEDEAALSAEQRDALLTAYRQGYFEVPRRTTLTELADTVEISDSALSQRLRRATNAVVEDALLRDDDPNE</sequence>
<dbReference type="PANTHER" id="PTHR34236:SF1">
    <property type="entry name" value="DIMETHYL SULFOXIDE REDUCTASE TRANSCRIPTIONAL ACTIVATOR"/>
    <property type="match status" value="1"/>
</dbReference>
<evidence type="ECO:0000313" key="5">
    <source>
        <dbReference type="EMBL" id="RKD94780.1"/>
    </source>
</evidence>
<dbReference type="InterPro" id="IPR031803">
    <property type="entry name" value="BAT_GAF/HTH-assoc"/>
</dbReference>
<evidence type="ECO:0000259" key="4">
    <source>
        <dbReference type="Pfam" id="PF15915"/>
    </source>
</evidence>
<proteinExistence type="predicted"/>
<dbReference type="Pfam" id="PF04967">
    <property type="entry name" value="HTH_10"/>
    <property type="match status" value="1"/>
</dbReference>